<proteinExistence type="predicted"/>
<dbReference type="Proteomes" id="UP000319449">
    <property type="component" value="Unassembled WGS sequence"/>
</dbReference>
<protein>
    <submittedName>
        <fullName evidence="1">VapB protein of antitoxin of type II toxin-antitoxin system</fullName>
    </submittedName>
</protein>
<reference evidence="1 2" key="1">
    <citation type="submission" date="2019-07" db="EMBL/GenBank/DDBJ databases">
        <title>Genomic Encyclopedia of Archaeal and Bacterial Type Strains, Phase II (KMG-II): from individual species to whole genera.</title>
        <authorList>
            <person name="Goeker M."/>
        </authorList>
    </citation>
    <scope>NUCLEOTIDE SEQUENCE [LARGE SCALE GENOMIC DNA]</scope>
    <source>
        <strain evidence="1 2">ATCC BAA-1139</strain>
    </source>
</reference>
<organism evidence="1 2">
    <name type="scientific">Geobacter argillaceus</name>
    <dbReference type="NCBI Taxonomy" id="345631"/>
    <lineage>
        <taxon>Bacteria</taxon>
        <taxon>Pseudomonadati</taxon>
        <taxon>Thermodesulfobacteriota</taxon>
        <taxon>Desulfuromonadia</taxon>
        <taxon>Geobacterales</taxon>
        <taxon>Geobacteraceae</taxon>
        <taxon>Geobacter</taxon>
    </lineage>
</organism>
<evidence type="ECO:0000313" key="2">
    <source>
        <dbReference type="Proteomes" id="UP000319449"/>
    </source>
</evidence>
<accession>A0A562VNE4</accession>
<dbReference type="AlphaFoldDB" id="A0A562VNE4"/>
<dbReference type="InterPro" id="IPR019239">
    <property type="entry name" value="VapB_antitoxin"/>
</dbReference>
<gene>
    <name evidence="1" type="ORF">JN12_01630</name>
</gene>
<name>A0A562VNE4_9BACT</name>
<keyword evidence="2" id="KW-1185">Reference proteome</keyword>
<dbReference type="Pfam" id="PF09957">
    <property type="entry name" value="VapB_antitoxin"/>
    <property type="match status" value="1"/>
</dbReference>
<sequence>MRATLNIPDELISEVQRLSGQKSKTGAIVTVMEEYVRRRRMEDLLALRGKVQIDYDWQREEELEIAAAEERERYGNP</sequence>
<dbReference type="OrthoDB" id="9805830at2"/>
<comment type="caution">
    <text evidence="1">The sequence shown here is derived from an EMBL/GenBank/DDBJ whole genome shotgun (WGS) entry which is preliminary data.</text>
</comment>
<dbReference type="RefSeq" id="WP_145020983.1">
    <property type="nucleotide sequence ID" value="NZ_VLLN01000008.1"/>
</dbReference>
<evidence type="ECO:0000313" key="1">
    <source>
        <dbReference type="EMBL" id="TWJ19513.1"/>
    </source>
</evidence>
<dbReference type="EMBL" id="VLLN01000008">
    <property type="protein sequence ID" value="TWJ19513.1"/>
    <property type="molecule type" value="Genomic_DNA"/>
</dbReference>